<proteinExistence type="predicted"/>
<dbReference type="EMBL" id="JH603169">
    <property type="protein sequence ID" value="EIC22257.1"/>
    <property type="molecule type" value="Genomic_DNA"/>
</dbReference>
<sequence>MFQEISGKSRASVPIQTQQIDSHRPAKRPASVLQTSSGTWVLRDRWLPCALMLTAALLLSGCFDPGEKHSFGVAEQGLYDASLSSDAGSLVIASVTQGGSFWDLANSTRSFNWNHHGEKPTALVAVALAGDTSYAVTVDQAPIMVLWDAKTGQALRSWMLPLEVTSMALADAGRRLLIGTANNEALVFDLRRGGIEHRLSHEEEVNDVAISADGKLGLTVADDDYARLWDLQQAKELHRWELNNNGMTAALSPSGRYAFAAGQSARAAVWDTRSGALLFELNPFQKWVGRGISYSSAVFSPREDELLTGSVTGNVKRWSLGNGQPLGSWILGRRSWISPSAVKLIALAYARNGDYFAVGSNGLVYVLGPQSG</sequence>
<organism evidence="5 6">
    <name type="scientific">Thiorhodovibrio frisius</name>
    <dbReference type="NCBI Taxonomy" id="631362"/>
    <lineage>
        <taxon>Bacteria</taxon>
        <taxon>Pseudomonadati</taxon>
        <taxon>Pseudomonadota</taxon>
        <taxon>Gammaproteobacteria</taxon>
        <taxon>Chromatiales</taxon>
        <taxon>Chromatiaceae</taxon>
        <taxon>Thiorhodovibrio</taxon>
    </lineage>
</organism>
<reference evidence="6" key="1">
    <citation type="submission" date="2011-06" db="EMBL/GenBank/DDBJ databases">
        <authorList>
            <consortium name="US DOE Joint Genome Institute (JGI-PGF)"/>
            <person name="Lucas S."/>
            <person name="Han J."/>
            <person name="Lapidus A."/>
            <person name="Cheng J.-F."/>
            <person name="Goodwin L."/>
            <person name="Pitluck S."/>
            <person name="Peters L."/>
            <person name="Land M.L."/>
            <person name="Hauser L."/>
            <person name="Vogl K."/>
            <person name="Liu Z."/>
            <person name="Overmann J."/>
            <person name="Frigaard N.-U."/>
            <person name="Bryant D.A."/>
            <person name="Woyke T.J."/>
        </authorList>
    </citation>
    <scope>NUCLEOTIDE SEQUENCE [LARGE SCALE GENOMIC DNA]</scope>
    <source>
        <strain evidence="6">970</strain>
    </source>
</reference>
<dbReference type="Gene3D" id="2.130.10.10">
    <property type="entry name" value="YVTN repeat-like/Quinoprotein amine dehydrogenase"/>
    <property type="match status" value="2"/>
</dbReference>
<dbReference type="InterPro" id="IPR001680">
    <property type="entry name" value="WD40_rpt"/>
</dbReference>
<dbReference type="PROSITE" id="PS50082">
    <property type="entry name" value="WD_REPEATS_2"/>
    <property type="match status" value="1"/>
</dbReference>
<dbReference type="SMART" id="SM00320">
    <property type="entry name" value="WD40"/>
    <property type="match status" value="5"/>
</dbReference>
<dbReference type="PANTHER" id="PTHR19848">
    <property type="entry name" value="WD40 REPEAT PROTEIN"/>
    <property type="match status" value="1"/>
</dbReference>
<dbReference type="HOGENOM" id="CLU_073582_0_0_6"/>
<evidence type="ECO:0000256" key="2">
    <source>
        <dbReference type="ARBA" id="ARBA00022737"/>
    </source>
</evidence>
<dbReference type="Proteomes" id="UP000002964">
    <property type="component" value="Unassembled WGS sequence"/>
</dbReference>
<protein>
    <submittedName>
        <fullName evidence="5">WD40 repeat-containing protein</fullName>
    </submittedName>
</protein>
<evidence type="ECO:0000313" key="6">
    <source>
        <dbReference type="Proteomes" id="UP000002964"/>
    </source>
</evidence>
<keyword evidence="1 3" id="KW-0853">WD repeat</keyword>
<accession>H8YZY0</accession>
<evidence type="ECO:0000256" key="4">
    <source>
        <dbReference type="SAM" id="MobiDB-lite"/>
    </source>
</evidence>
<dbReference type="STRING" id="631362.Thi970DRAFT_02510"/>
<evidence type="ECO:0000313" key="5">
    <source>
        <dbReference type="EMBL" id="EIC22257.1"/>
    </source>
</evidence>
<dbReference type="PROSITE" id="PS50294">
    <property type="entry name" value="WD_REPEATS_REGION"/>
    <property type="match status" value="1"/>
</dbReference>
<gene>
    <name evidence="5" type="ORF">Thi970DRAFT_02510</name>
</gene>
<dbReference type="eggNOG" id="COG2319">
    <property type="taxonomic scope" value="Bacteria"/>
</dbReference>
<dbReference type="OrthoDB" id="6192037at2"/>
<evidence type="ECO:0000256" key="3">
    <source>
        <dbReference type="PROSITE-ProRule" id="PRU00221"/>
    </source>
</evidence>
<keyword evidence="6" id="KW-1185">Reference proteome</keyword>
<keyword evidence="2" id="KW-0677">Repeat</keyword>
<reference evidence="5 6" key="2">
    <citation type="submission" date="2011-11" db="EMBL/GenBank/DDBJ databases">
        <authorList>
            <consortium name="US DOE Joint Genome Institute"/>
            <person name="Lucas S."/>
            <person name="Han J."/>
            <person name="Lapidus A."/>
            <person name="Cheng J.-F."/>
            <person name="Goodwin L."/>
            <person name="Pitluck S."/>
            <person name="Peters L."/>
            <person name="Ovchinnikova G."/>
            <person name="Zhang X."/>
            <person name="Detter J.C."/>
            <person name="Han C."/>
            <person name="Tapia R."/>
            <person name="Land M."/>
            <person name="Hauser L."/>
            <person name="Kyrpides N."/>
            <person name="Ivanova N."/>
            <person name="Pagani I."/>
            <person name="Vogl K."/>
            <person name="Liu Z."/>
            <person name="Overmann J."/>
            <person name="Frigaard N.-U."/>
            <person name="Bryant D."/>
            <person name="Woyke T."/>
        </authorList>
    </citation>
    <scope>NUCLEOTIDE SEQUENCE [LARGE SCALE GENOMIC DNA]</scope>
    <source>
        <strain evidence="5 6">970</strain>
    </source>
</reference>
<dbReference type="AlphaFoldDB" id="H8YZY0"/>
<dbReference type="InterPro" id="IPR011047">
    <property type="entry name" value="Quinoprotein_ADH-like_sf"/>
</dbReference>
<dbReference type="PANTHER" id="PTHR19848:SF8">
    <property type="entry name" value="F-BOX AND WD REPEAT DOMAIN CONTAINING 7"/>
    <property type="match status" value="1"/>
</dbReference>
<dbReference type="Pfam" id="PF00400">
    <property type="entry name" value="WD40"/>
    <property type="match status" value="1"/>
</dbReference>
<feature type="region of interest" description="Disordered" evidence="4">
    <location>
        <begin position="1"/>
        <end position="29"/>
    </location>
</feature>
<feature type="repeat" description="WD" evidence="3">
    <location>
        <begin position="198"/>
        <end position="239"/>
    </location>
</feature>
<name>H8YZY0_9GAMM</name>
<dbReference type="RefSeq" id="WP_009148932.1">
    <property type="nucleotide sequence ID" value="NZ_CP121471.1"/>
</dbReference>
<dbReference type="InterPro" id="IPR015943">
    <property type="entry name" value="WD40/YVTN_repeat-like_dom_sf"/>
</dbReference>
<evidence type="ECO:0000256" key="1">
    <source>
        <dbReference type="ARBA" id="ARBA00022574"/>
    </source>
</evidence>
<dbReference type="SUPFAM" id="SSF50998">
    <property type="entry name" value="Quinoprotein alcohol dehydrogenase-like"/>
    <property type="match status" value="1"/>
</dbReference>